<dbReference type="InterPro" id="IPR002397">
    <property type="entry name" value="Cyt_P450_B"/>
</dbReference>
<name>A0A172MB40_9ACTN</name>
<evidence type="ECO:0000256" key="2">
    <source>
        <dbReference type="ARBA" id="ARBA00022617"/>
    </source>
</evidence>
<dbReference type="PANTHER" id="PTHR46696">
    <property type="entry name" value="P450, PUTATIVE (EUROFUNG)-RELATED"/>
    <property type="match status" value="1"/>
</dbReference>
<dbReference type="PANTHER" id="PTHR46696:SF1">
    <property type="entry name" value="CYTOCHROME P450 YJIB-RELATED"/>
    <property type="match status" value="1"/>
</dbReference>
<protein>
    <submittedName>
        <fullName evidence="8">AlmPII</fullName>
    </submittedName>
</protein>
<sequence>MIRPEPRPPHSGSQDAKEPDRLDVGPELTSTKSAPVSYPFSRSTGLDLDEAYEQAQKSEGLLWVHMPYGEPSWLVCRYDDARFVLGDRRFSHAAEAENDAPRMRELRTPNGILGMDAPDHTRLRGLVTRAFTPRRVEAMRPHVRKMTESLLQDMTALGAPADLVEHYAVPIPVAVICGLLGVPEEDRALFRGWCDIAMSTSSLTAEDHVRLAGELTGYLADLIADRRAAPQDDLVSALVEARDAEGRLSQKELVNLIVFLLFAGHETTASQISNFVLLLLEQPDQLALLRDRPDLLDNAVEELTRFVPLGSQAGFPRYATEDVEVGGTLVRAGEPVLVQMNAANRDALRFRSPGVLDITRDDARQHLGYGHGPHHCLGASLARLELQEALRTLLDGLPGLHLAQAVEWKTQMVVRGPRTMLVAW</sequence>
<dbReference type="PRINTS" id="PR00359">
    <property type="entry name" value="BP450"/>
</dbReference>
<keyword evidence="4" id="KW-0560">Oxidoreductase</keyword>
<reference evidence="8" key="1">
    <citation type="submission" date="2016-01" db="EMBL/GenBank/DDBJ databases">
        <title>Biosynthesis of aldgamycin: genetic basis for the biosynthesis of two related 4,6-dideoxy sugars D-chalcose and D-aldgarose.</title>
        <authorList>
            <person name="Tang X."/>
        </authorList>
    </citation>
    <scope>NUCLEOTIDE SEQUENCE</scope>
    <source>
        <strain evidence="8">A1</strain>
    </source>
</reference>
<dbReference type="InterPro" id="IPR036396">
    <property type="entry name" value="Cyt_P450_sf"/>
</dbReference>
<accession>A0A172MB40</accession>
<feature type="region of interest" description="Disordered" evidence="7">
    <location>
        <begin position="1"/>
        <end position="40"/>
    </location>
</feature>
<proteinExistence type="inferred from homology"/>
<evidence type="ECO:0000256" key="3">
    <source>
        <dbReference type="ARBA" id="ARBA00022723"/>
    </source>
</evidence>
<keyword evidence="5" id="KW-0408">Iron</keyword>
<dbReference type="FunFam" id="1.10.630.10:FF:000018">
    <property type="entry name" value="Cytochrome P450 monooxygenase"/>
    <property type="match status" value="1"/>
</dbReference>
<dbReference type="GO" id="GO:0020037">
    <property type="term" value="F:heme binding"/>
    <property type="evidence" value="ECO:0007669"/>
    <property type="project" value="InterPro"/>
</dbReference>
<dbReference type="InterPro" id="IPR001128">
    <property type="entry name" value="Cyt_P450"/>
</dbReference>
<gene>
    <name evidence="8" type="primary">almPII</name>
</gene>
<evidence type="ECO:0000256" key="4">
    <source>
        <dbReference type="ARBA" id="ARBA00023002"/>
    </source>
</evidence>
<dbReference type="CDD" id="cd11031">
    <property type="entry name" value="Cyp158A-like"/>
    <property type="match status" value="1"/>
</dbReference>
<dbReference type="GO" id="GO:0004497">
    <property type="term" value="F:monooxygenase activity"/>
    <property type="evidence" value="ECO:0007669"/>
    <property type="project" value="UniProtKB-KW"/>
</dbReference>
<dbReference type="PRINTS" id="PR00385">
    <property type="entry name" value="P450"/>
</dbReference>
<comment type="similarity">
    <text evidence="1">Belongs to the cytochrome P450 family.</text>
</comment>
<dbReference type="SUPFAM" id="SSF48264">
    <property type="entry name" value="Cytochrome P450"/>
    <property type="match status" value="1"/>
</dbReference>
<evidence type="ECO:0000256" key="7">
    <source>
        <dbReference type="SAM" id="MobiDB-lite"/>
    </source>
</evidence>
<keyword evidence="2" id="KW-0349">Heme</keyword>
<feature type="compositionally biased region" description="Polar residues" evidence="7">
    <location>
        <begin position="28"/>
        <end position="40"/>
    </location>
</feature>
<keyword evidence="3" id="KW-0479">Metal-binding</keyword>
<keyword evidence="6" id="KW-0503">Monooxygenase</keyword>
<dbReference type="Pfam" id="PF00067">
    <property type="entry name" value="p450"/>
    <property type="match status" value="1"/>
</dbReference>
<evidence type="ECO:0000256" key="6">
    <source>
        <dbReference type="ARBA" id="ARBA00023033"/>
    </source>
</evidence>
<dbReference type="GO" id="GO:0005506">
    <property type="term" value="F:iron ion binding"/>
    <property type="evidence" value="ECO:0007669"/>
    <property type="project" value="InterPro"/>
</dbReference>
<evidence type="ECO:0000313" key="8">
    <source>
        <dbReference type="EMBL" id="ANC94979.1"/>
    </source>
</evidence>
<dbReference type="EMBL" id="KU568466">
    <property type="protein sequence ID" value="ANC94979.1"/>
    <property type="molecule type" value="Genomic_DNA"/>
</dbReference>
<evidence type="ECO:0000256" key="1">
    <source>
        <dbReference type="ARBA" id="ARBA00010617"/>
    </source>
</evidence>
<dbReference type="AlphaFoldDB" id="A0A172MB40"/>
<dbReference type="Gene3D" id="1.10.630.10">
    <property type="entry name" value="Cytochrome P450"/>
    <property type="match status" value="1"/>
</dbReference>
<dbReference type="GO" id="GO:0016705">
    <property type="term" value="F:oxidoreductase activity, acting on paired donors, with incorporation or reduction of molecular oxygen"/>
    <property type="evidence" value="ECO:0007669"/>
    <property type="project" value="InterPro"/>
</dbReference>
<feature type="compositionally biased region" description="Basic and acidic residues" evidence="7">
    <location>
        <begin position="15"/>
        <end position="24"/>
    </location>
</feature>
<evidence type="ECO:0000256" key="5">
    <source>
        <dbReference type="ARBA" id="ARBA00023004"/>
    </source>
</evidence>
<organism evidence="8">
    <name type="scientific">Streptomyces sp. A1(2016)</name>
    <dbReference type="NCBI Taxonomy" id="1846204"/>
    <lineage>
        <taxon>Bacteria</taxon>
        <taxon>Bacillati</taxon>
        <taxon>Actinomycetota</taxon>
        <taxon>Actinomycetes</taxon>
        <taxon>Kitasatosporales</taxon>
        <taxon>Streptomycetaceae</taxon>
        <taxon>Streptomyces</taxon>
    </lineage>
</organism>